<keyword evidence="5" id="KW-0539">Nucleus</keyword>
<feature type="compositionally biased region" description="Acidic residues" evidence="6">
    <location>
        <begin position="9"/>
        <end position="24"/>
    </location>
</feature>
<feature type="domain" description="HTH myb-type" evidence="8">
    <location>
        <begin position="580"/>
        <end position="634"/>
    </location>
</feature>
<dbReference type="GO" id="GO:0042795">
    <property type="term" value="P:snRNA transcription by RNA polymerase II"/>
    <property type="evidence" value="ECO:0007669"/>
    <property type="project" value="TreeGrafter"/>
</dbReference>
<feature type="domain" description="Myb-like" evidence="7">
    <location>
        <begin position="580"/>
        <end position="630"/>
    </location>
</feature>
<evidence type="ECO:0000256" key="3">
    <source>
        <dbReference type="ARBA" id="ARBA00023125"/>
    </source>
</evidence>
<evidence type="ECO:0000259" key="7">
    <source>
        <dbReference type="PROSITE" id="PS50090"/>
    </source>
</evidence>
<feature type="domain" description="HTH myb-type" evidence="8">
    <location>
        <begin position="475"/>
        <end position="530"/>
    </location>
</feature>
<keyword evidence="10" id="KW-1185">Reference proteome</keyword>
<comment type="subcellular location">
    <subcellularLocation>
        <location evidence="1">Nucleus</location>
    </subcellularLocation>
</comment>
<accession>A0AAV1SHB6</accession>
<evidence type="ECO:0000256" key="1">
    <source>
        <dbReference type="ARBA" id="ARBA00004123"/>
    </source>
</evidence>
<dbReference type="InterPro" id="IPR009057">
    <property type="entry name" value="Homeodomain-like_sf"/>
</dbReference>
<gene>
    <name evidence="9" type="ORF">DCAF_LOCUS22347</name>
</gene>
<keyword evidence="2" id="KW-0805">Transcription regulation</keyword>
<feature type="domain" description="Myb-like" evidence="7">
    <location>
        <begin position="475"/>
        <end position="526"/>
    </location>
</feature>
<feature type="region of interest" description="Disordered" evidence="6">
    <location>
        <begin position="1"/>
        <end position="71"/>
    </location>
</feature>
<feature type="domain" description="HTH myb-type" evidence="8">
    <location>
        <begin position="534"/>
        <end position="579"/>
    </location>
</feature>
<dbReference type="PROSITE" id="PS51294">
    <property type="entry name" value="HTH_MYB"/>
    <property type="match status" value="3"/>
</dbReference>
<feature type="compositionally biased region" description="Polar residues" evidence="6">
    <location>
        <begin position="38"/>
        <end position="53"/>
    </location>
</feature>
<dbReference type="PANTHER" id="PTHR46621">
    <property type="entry name" value="SNRNA-ACTIVATING PROTEIN COMPLEX SUBUNIT 4"/>
    <property type="match status" value="1"/>
</dbReference>
<dbReference type="Proteomes" id="UP001314170">
    <property type="component" value="Unassembled WGS sequence"/>
</dbReference>
<dbReference type="Gene3D" id="1.10.10.60">
    <property type="entry name" value="Homeodomain-like"/>
    <property type="match status" value="4"/>
</dbReference>
<feature type="domain" description="Myb-like" evidence="7">
    <location>
        <begin position="422"/>
        <end position="474"/>
    </location>
</feature>
<keyword evidence="3" id="KW-0238">DNA-binding</keyword>
<dbReference type="SUPFAM" id="SSF46689">
    <property type="entry name" value="Homeodomain-like"/>
    <property type="match status" value="3"/>
</dbReference>
<dbReference type="GO" id="GO:0005634">
    <property type="term" value="C:nucleus"/>
    <property type="evidence" value="ECO:0007669"/>
    <property type="project" value="UniProtKB-SubCell"/>
</dbReference>
<evidence type="ECO:0000256" key="5">
    <source>
        <dbReference type="ARBA" id="ARBA00023242"/>
    </source>
</evidence>
<dbReference type="PROSITE" id="PS50090">
    <property type="entry name" value="MYB_LIKE"/>
    <property type="match status" value="4"/>
</dbReference>
<sequence length="1207" mass="134562">MSRFRRQNDDDEEEEEEDDDEDNFQNDMEALRQACMLTGNNLTNLSPSASVSAGSAEADGNSCGGASVSDSESEDDFELFRSVQNRFATSTDSLEPLSLKPLCALPPVSDDEEDDFETLCAVKRRFAAYDSNNNQENLKNEIEKPETEVSDDSLVKGNTACEVFPVTEEDDNAVNLFSDNVEIGQSASAEENELDSSRLSTLELDYSSFPKSAQVFIDAIKRNRSCQKFIRNKLTQIEARIEENNKLKERVKILKDFQLSCRKIMGKALGLRKDPRIQLISARKTSNSKYPKVNGKKVSPLHDGPVENSHVANYRMALTNFPLSLNHKKWTETEKENLGKGIRQQFQEMVLQFSMDQFSSSEGSPGDANSLDSILVSIRDLEITPEKIREFLPKVNWDQLASSYVAGRSGAECEARWLNFEDPLINQSPWTVKEDKHLLFIVQEKGVTNWFDIAVSLGTNRTPFQCLSRFQRSLNARILKREWTKEEDAQLRTAVETYGERDWQSVASTLEGRTGTQCSNRWKKTLHPDIRRVGRWTLDEDKRLKVAVKLFGPKKWEKIAQFVPGRTQVQCRERWVNCLDPSLNRDEWTEEEDLRLKAAIEEFGYCWSKVAERLPRRTDNQCLRRWKALVPHEVPLLQAARRMQKAALISNFVDRESERPALGPNDFVLLAITGPVSEPEKMDQSRKRKRKLRYDGAESLNEKVPAPGNTLKKIKSNRCRKKVQISSKEVPGLPNDALVSNLGASHSVVAETTMECCLKNNSHAGSGQDHPSSNSISIPLITTSIQGVGSSQNQLPDPNPKGHKPVDRDGNSESLLLLPSENLEAGIINGDVFQTFPQRSTTSSKKRRAHKQHSRKKICAKSGEGSSVLSETTIDARALINDDHLDSNLVITNEEDNALGPPDAPGKERVPKPHSESLELRVTGTENTDRSSLVGTTSDEKSKALKLPCRQKVRIAEPSRKDQGSASVPSQQDNSKKSKPRGKSCSKKVLKMKDEDNVTLASFLKSKSKKRSLKVAQKADQACSSSSMIMTPEVLSRVDQPNNSNKLPSVVHNGEGQTCYNGKSHMQTEHCELDVSNCDAFPPTEGVREPGSINQEADLEPGNITLASLLCKKLKPRRGVLPGSCYGVNTHSPVRKGLQLQSEGVEQPHNDTDPDNLSCFVKNSIGSSTKPTIIGSDIEPGGLGEQSNHCPSASGETVRYYKRRPQS</sequence>
<dbReference type="GO" id="GO:0042796">
    <property type="term" value="P:snRNA transcription by RNA polymerase III"/>
    <property type="evidence" value="ECO:0007669"/>
    <property type="project" value="TreeGrafter"/>
</dbReference>
<protein>
    <submittedName>
        <fullName evidence="9">Uncharacterized protein</fullName>
    </submittedName>
</protein>
<reference evidence="9 10" key="1">
    <citation type="submission" date="2024-01" db="EMBL/GenBank/DDBJ databases">
        <authorList>
            <person name="Waweru B."/>
        </authorList>
    </citation>
    <scope>NUCLEOTIDE SEQUENCE [LARGE SCALE GENOMIC DNA]</scope>
</reference>
<feature type="region of interest" description="Disordered" evidence="6">
    <location>
        <begin position="838"/>
        <end position="867"/>
    </location>
</feature>
<feature type="compositionally biased region" description="Polar residues" evidence="6">
    <location>
        <begin position="1185"/>
        <end position="1195"/>
    </location>
</feature>
<evidence type="ECO:0000256" key="6">
    <source>
        <dbReference type="SAM" id="MobiDB-lite"/>
    </source>
</evidence>
<dbReference type="Pfam" id="PF00249">
    <property type="entry name" value="Myb_DNA-binding"/>
    <property type="match status" value="4"/>
</dbReference>
<feature type="compositionally biased region" description="Basic and acidic residues" evidence="6">
    <location>
        <begin position="954"/>
        <end position="963"/>
    </location>
</feature>
<dbReference type="InterPro" id="IPR051575">
    <property type="entry name" value="Myb-like_DNA-bd"/>
</dbReference>
<comment type="caution">
    <text evidence="9">The sequence shown here is derived from an EMBL/GenBank/DDBJ whole genome shotgun (WGS) entry which is preliminary data.</text>
</comment>
<dbReference type="FunFam" id="1.10.10.60:FF:000016">
    <property type="entry name" value="Transcriptional activator Myb isoform A"/>
    <property type="match status" value="2"/>
</dbReference>
<feature type="region of interest" description="Disordered" evidence="6">
    <location>
        <begin position="788"/>
        <end position="813"/>
    </location>
</feature>
<feature type="compositionally biased region" description="Polar residues" evidence="6">
    <location>
        <begin position="924"/>
        <end position="937"/>
    </location>
</feature>
<evidence type="ECO:0000256" key="4">
    <source>
        <dbReference type="ARBA" id="ARBA00023163"/>
    </source>
</evidence>
<feature type="region of interest" description="Disordered" evidence="6">
    <location>
        <begin position="1167"/>
        <end position="1207"/>
    </location>
</feature>
<evidence type="ECO:0000313" key="9">
    <source>
        <dbReference type="EMBL" id="CAK7349627.1"/>
    </source>
</evidence>
<feature type="compositionally biased region" description="Basic residues" evidence="6">
    <location>
        <begin position="977"/>
        <end position="990"/>
    </location>
</feature>
<dbReference type="GO" id="GO:0001006">
    <property type="term" value="F:RNA polymerase III type 3 promoter sequence-specific DNA binding"/>
    <property type="evidence" value="ECO:0007669"/>
    <property type="project" value="TreeGrafter"/>
</dbReference>
<dbReference type="GO" id="GO:0019185">
    <property type="term" value="C:snRNA-activating protein complex"/>
    <property type="evidence" value="ECO:0007669"/>
    <property type="project" value="TreeGrafter"/>
</dbReference>
<feature type="domain" description="Myb-like" evidence="7">
    <location>
        <begin position="534"/>
        <end position="579"/>
    </location>
</feature>
<feature type="compositionally biased region" description="Basic and acidic residues" evidence="6">
    <location>
        <begin position="905"/>
        <end position="919"/>
    </location>
</feature>
<organism evidence="9 10">
    <name type="scientific">Dovyalis caffra</name>
    <dbReference type="NCBI Taxonomy" id="77055"/>
    <lineage>
        <taxon>Eukaryota</taxon>
        <taxon>Viridiplantae</taxon>
        <taxon>Streptophyta</taxon>
        <taxon>Embryophyta</taxon>
        <taxon>Tracheophyta</taxon>
        <taxon>Spermatophyta</taxon>
        <taxon>Magnoliopsida</taxon>
        <taxon>eudicotyledons</taxon>
        <taxon>Gunneridae</taxon>
        <taxon>Pentapetalae</taxon>
        <taxon>rosids</taxon>
        <taxon>fabids</taxon>
        <taxon>Malpighiales</taxon>
        <taxon>Salicaceae</taxon>
        <taxon>Flacourtieae</taxon>
        <taxon>Dovyalis</taxon>
    </lineage>
</organism>
<dbReference type="CDD" id="cd00167">
    <property type="entry name" value="SANT"/>
    <property type="match status" value="4"/>
</dbReference>
<feature type="region of interest" description="Disordered" evidence="6">
    <location>
        <begin position="678"/>
        <end position="725"/>
    </location>
</feature>
<evidence type="ECO:0000256" key="2">
    <source>
        <dbReference type="ARBA" id="ARBA00023015"/>
    </source>
</evidence>
<dbReference type="InterPro" id="IPR017930">
    <property type="entry name" value="Myb_dom"/>
</dbReference>
<feature type="compositionally biased region" description="Polar residues" evidence="6">
    <location>
        <begin position="964"/>
        <end position="973"/>
    </location>
</feature>
<dbReference type="EMBL" id="CAWUPB010001176">
    <property type="protein sequence ID" value="CAK7349627.1"/>
    <property type="molecule type" value="Genomic_DNA"/>
</dbReference>
<feature type="compositionally biased region" description="Basic residues" evidence="6">
    <location>
        <begin position="844"/>
        <end position="859"/>
    </location>
</feature>
<keyword evidence="4" id="KW-0804">Transcription</keyword>
<evidence type="ECO:0000313" key="10">
    <source>
        <dbReference type="Proteomes" id="UP001314170"/>
    </source>
</evidence>
<evidence type="ECO:0000259" key="8">
    <source>
        <dbReference type="PROSITE" id="PS51294"/>
    </source>
</evidence>
<feature type="compositionally biased region" description="Basic residues" evidence="6">
    <location>
        <begin position="712"/>
        <end position="723"/>
    </location>
</feature>
<dbReference type="AlphaFoldDB" id="A0AAV1SHB6"/>
<name>A0AAV1SHB6_9ROSI</name>
<proteinExistence type="predicted"/>
<dbReference type="GO" id="GO:0000978">
    <property type="term" value="F:RNA polymerase II cis-regulatory region sequence-specific DNA binding"/>
    <property type="evidence" value="ECO:0007669"/>
    <property type="project" value="TreeGrafter"/>
</dbReference>
<dbReference type="PANTHER" id="PTHR46621:SF1">
    <property type="entry name" value="SNRNA-ACTIVATING PROTEIN COMPLEX SUBUNIT 4"/>
    <property type="match status" value="1"/>
</dbReference>
<feature type="region of interest" description="Disordered" evidence="6">
    <location>
        <begin position="893"/>
        <end position="990"/>
    </location>
</feature>
<dbReference type="InterPro" id="IPR001005">
    <property type="entry name" value="SANT/Myb"/>
</dbReference>
<dbReference type="SMART" id="SM00717">
    <property type="entry name" value="SANT"/>
    <property type="match status" value="5"/>
</dbReference>